<accession>A0A091E141</accession>
<evidence type="ECO:0000313" key="1">
    <source>
        <dbReference type="EMBL" id="KFO36428.1"/>
    </source>
</evidence>
<reference evidence="1 2" key="1">
    <citation type="submission" date="2013-11" db="EMBL/GenBank/DDBJ databases">
        <title>The Damaraland mole rat (Fukomys damarensis) genome and evolution of African mole rats.</title>
        <authorList>
            <person name="Gladyshev V.N."/>
            <person name="Fang X."/>
        </authorList>
    </citation>
    <scope>NUCLEOTIDE SEQUENCE [LARGE SCALE GENOMIC DNA]</scope>
    <source>
        <tissue evidence="1">Liver</tissue>
    </source>
</reference>
<sequence>MEHTRNCHDDTTTVDISYDEVSKHFTDAYLTKQLQKPSHLEGGGSPEVSIAVRLILRETTLMAGVMEPPQSQKAAAKGFRFTVEQMQEEPDLDGSTACVVPQAKQCSEEGHSR</sequence>
<dbReference type="Proteomes" id="UP000028990">
    <property type="component" value="Unassembled WGS sequence"/>
</dbReference>
<dbReference type="AlphaFoldDB" id="A0A091E141"/>
<protein>
    <submittedName>
        <fullName evidence="1">Uncharacterized protein</fullName>
    </submittedName>
</protein>
<name>A0A091E141_FUKDA</name>
<dbReference type="EMBL" id="KN121427">
    <property type="protein sequence ID" value="KFO36428.1"/>
    <property type="molecule type" value="Genomic_DNA"/>
</dbReference>
<gene>
    <name evidence="1" type="ORF">H920_02177</name>
</gene>
<evidence type="ECO:0000313" key="2">
    <source>
        <dbReference type="Proteomes" id="UP000028990"/>
    </source>
</evidence>
<proteinExistence type="predicted"/>
<keyword evidence="2" id="KW-1185">Reference proteome</keyword>
<organism evidence="1 2">
    <name type="scientific">Fukomys damarensis</name>
    <name type="common">Damaraland mole rat</name>
    <name type="synonym">Cryptomys damarensis</name>
    <dbReference type="NCBI Taxonomy" id="885580"/>
    <lineage>
        <taxon>Eukaryota</taxon>
        <taxon>Metazoa</taxon>
        <taxon>Chordata</taxon>
        <taxon>Craniata</taxon>
        <taxon>Vertebrata</taxon>
        <taxon>Euteleostomi</taxon>
        <taxon>Mammalia</taxon>
        <taxon>Eutheria</taxon>
        <taxon>Euarchontoglires</taxon>
        <taxon>Glires</taxon>
        <taxon>Rodentia</taxon>
        <taxon>Hystricomorpha</taxon>
        <taxon>Bathyergidae</taxon>
        <taxon>Fukomys</taxon>
    </lineage>
</organism>